<dbReference type="GO" id="GO:0008173">
    <property type="term" value="F:RNA methyltransferase activity"/>
    <property type="evidence" value="ECO:0007669"/>
    <property type="project" value="InterPro"/>
</dbReference>
<dbReference type="PANTHER" id="PTHR46429:SF1">
    <property type="entry name" value="23S RRNA (GUANOSINE-2'-O-)-METHYLTRANSFERASE RLMB"/>
    <property type="match status" value="1"/>
</dbReference>
<evidence type="ECO:0000259" key="4">
    <source>
        <dbReference type="SMART" id="SM00967"/>
    </source>
</evidence>
<protein>
    <submittedName>
        <fullName evidence="5">23S rRNA (Guanosine(2251)-2'-O)-methyltransferase RlmB</fullName>
    </submittedName>
</protein>
<sequence>MKDDIIYGRNPVIEALEAGKTVIDKLLIQDGLRHSQLGYIHHLAKEKGLRCQTVDKRKLDQLCGGQNHQGVIALTAIHTYAEISDILALAKQRKEPPFLVITEGITDPHNLGSIIRTANAAGAHGVIIPKNRSVGLNATVAKVSAGAVEYTLVARVTNIAQTLNKLKDDGLWIVGTDLSGTQRHDACDLTGPIGIVIGSEGAGMSRLVRQACDFLVKIPMVGEIESLNASVAAGILLYEAVRQRRQEEK</sequence>
<dbReference type="SMART" id="SM00967">
    <property type="entry name" value="SpoU_sub_bind"/>
    <property type="match status" value="1"/>
</dbReference>
<evidence type="ECO:0000256" key="2">
    <source>
        <dbReference type="ARBA" id="ARBA00022603"/>
    </source>
</evidence>
<dbReference type="InterPro" id="IPR004441">
    <property type="entry name" value="rRNA_MeTrfase_TrmH"/>
</dbReference>
<dbReference type="GO" id="GO:0003723">
    <property type="term" value="F:RNA binding"/>
    <property type="evidence" value="ECO:0007669"/>
    <property type="project" value="InterPro"/>
</dbReference>
<feature type="domain" description="RNA 2-O ribose methyltransferase substrate binding" evidence="4">
    <location>
        <begin position="5"/>
        <end position="81"/>
    </location>
</feature>
<dbReference type="InterPro" id="IPR029026">
    <property type="entry name" value="tRNA_m1G_MTases_N"/>
</dbReference>
<dbReference type="RefSeq" id="WP_226393191.1">
    <property type="nucleotide sequence ID" value="NZ_JADCKB010000019.1"/>
</dbReference>
<dbReference type="Pfam" id="PF00588">
    <property type="entry name" value="SpoU_methylase"/>
    <property type="match status" value="1"/>
</dbReference>
<dbReference type="GO" id="GO:0005829">
    <property type="term" value="C:cytosol"/>
    <property type="evidence" value="ECO:0007669"/>
    <property type="project" value="TreeGrafter"/>
</dbReference>
<dbReference type="GO" id="GO:0006396">
    <property type="term" value="P:RNA processing"/>
    <property type="evidence" value="ECO:0007669"/>
    <property type="project" value="InterPro"/>
</dbReference>
<reference evidence="5" key="1">
    <citation type="submission" date="2020-10" db="EMBL/GenBank/DDBJ databases">
        <title>ChiBAC.</title>
        <authorList>
            <person name="Zenner C."/>
            <person name="Hitch T.C.A."/>
            <person name="Clavel T."/>
        </authorList>
    </citation>
    <scope>NUCLEOTIDE SEQUENCE</scope>
    <source>
        <strain evidence="5">DSM 107454</strain>
    </source>
</reference>
<dbReference type="InterPro" id="IPR029064">
    <property type="entry name" value="Ribosomal_eL30-like_sf"/>
</dbReference>
<dbReference type="SUPFAM" id="SSF55315">
    <property type="entry name" value="L30e-like"/>
    <property type="match status" value="1"/>
</dbReference>
<dbReference type="Gene3D" id="3.40.1280.10">
    <property type="match status" value="1"/>
</dbReference>
<keyword evidence="6" id="KW-1185">Reference proteome</keyword>
<evidence type="ECO:0000313" key="5">
    <source>
        <dbReference type="EMBL" id="MBE5040637.1"/>
    </source>
</evidence>
<organism evidence="5 6">
    <name type="scientific">Ructibacterium gallinarum</name>
    <dbReference type="NCBI Taxonomy" id="2779355"/>
    <lineage>
        <taxon>Bacteria</taxon>
        <taxon>Bacillati</taxon>
        <taxon>Bacillota</taxon>
        <taxon>Clostridia</taxon>
        <taxon>Eubacteriales</taxon>
        <taxon>Oscillospiraceae</taxon>
        <taxon>Ructibacterium</taxon>
    </lineage>
</organism>
<evidence type="ECO:0000256" key="1">
    <source>
        <dbReference type="ARBA" id="ARBA00007228"/>
    </source>
</evidence>
<name>A0A9D5M6X9_9FIRM</name>
<dbReference type="FunFam" id="3.40.1280.10:FF:000008">
    <property type="entry name" value="Group 3 RNA methyltransferase TrmH"/>
    <property type="match status" value="1"/>
</dbReference>
<comment type="caution">
    <text evidence="5">The sequence shown here is derived from an EMBL/GenBank/DDBJ whole genome shotgun (WGS) entry which is preliminary data.</text>
</comment>
<dbReference type="InterPro" id="IPR029028">
    <property type="entry name" value="Alpha/beta_knot_MTases"/>
</dbReference>
<dbReference type="SUPFAM" id="SSF75217">
    <property type="entry name" value="alpha/beta knot"/>
    <property type="match status" value="1"/>
</dbReference>
<dbReference type="InterPro" id="IPR001537">
    <property type="entry name" value="SpoU_MeTrfase"/>
</dbReference>
<dbReference type="PANTHER" id="PTHR46429">
    <property type="entry name" value="23S RRNA (GUANOSINE-2'-O-)-METHYLTRANSFERASE RLMB"/>
    <property type="match status" value="1"/>
</dbReference>
<dbReference type="CDD" id="cd18103">
    <property type="entry name" value="SpoU-like_RlmB"/>
    <property type="match status" value="1"/>
</dbReference>
<dbReference type="NCBIfam" id="TIGR00186">
    <property type="entry name" value="rRNA_methyl_3"/>
    <property type="match status" value="1"/>
</dbReference>
<keyword evidence="2" id="KW-0489">Methyltransferase</keyword>
<dbReference type="Proteomes" id="UP000806542">
    <property type="component" value="Unassembled WGS sequence"/>
</dbReference>
<dbReference type="GO" id="GO:0032259">
    <property type="term" value="P:methylation"/>
    <property type="evidence" value="ECO:0007669"/>
    <property type="project" value="UniProtKB-KW"/>
</dbReference>
<gene>
    <name evidence="5" type="primary">rlmB</name>
    <name evidence="5" type="ORF">INF28_09200</name>
</gene>
<comment type="similarity">
    <text evidence="1">Belongs to the class IV-like SAM-binding methyltransferase superfamily. RNA methyltransferase TrmH family.</text>
</comment>
<dbReference type="InterPro" id="IPR013123">
    <property type="entry name" value="SpoU_subst-bd"/>
</dbReference>
<dbReference type="Gene3D" id="3.30.1330.30">
    <property type="match status" value="1"/>
</dbReference>
<keyword evidence="3" id="KW-0808">Transferase</keyword>
<dbReference type="AlphaFoldDB" id="A0A9D5M6X9"/>
<dbReference type="Pfam" id="PF08032">
    <property type="entry name" value="SpoU_sub_bind"/>
    <property type="match status" value="1"/>
</dbReference>
<dbReference type="EMBL" id="JADCKB010000019">
    <property type="protein sequence ID" value="MBE5040637.1"/>
    <property type="molecule type" value="Genomic_DNA"/>
</dbReference>
<proteinExistence type="inferred from homology"/>
<evidence type="ECO:0000256" key="3">
    <source>
        <dbReference type="ARBA" id="ARBA00022679"/>
    </source>
</evidence>
<evidence type="ECO:0000313" key="6">
    <source>
        <dbReference type="Proteomes" id="UP000806542"/>
    </source>
</evidence>
<accession>A0A9D5M6X9</accession>